<dbReference type="AlphaFoldDB" id="A0A1G7RWT0"/>
<reference evidence="3 4" key="1">
    <citation type="submission" date="2016-10" db="EMBL/GenBank/DDBJ databases">
        <authorList>
            <person name="de Groot N.N."/>
        </authorList>
    </citation>
    <scope>NUCLEOTIDE SEQUENCE [LARGE SCALE GENOMIC DNA]</scope>
    <source>
        <strain evidence="3 4">DSM 25584</strain>
    </source>
</reference>
<name>A0A1G7RWT0_9PROT</name>
<accession>A0A1G7RWT0</accession>
<feature type="region of interest" description="Disordered" evidence="1">
    <location>
        <begin position="75"/>
        <end position="106"/>
    </location>
</feature>
<dbReference type="OrthoDB" id="8480136at2"/>
<dbReference type="EMBL" id="FNCE01000006">
    <property type="protein sequence ID" value="SDG15134.1"/>
    <property type="molecule type" value="Genomic_DNA"/>
</dbReference>
<keyword evidence="2" id="KW-0812">Transmembrane</keyword>
<evidence type="ECO:0000313" key="4">
    <source>
        <dbReference type="Proteomes" id="UP000199415"/>
    </source>
</evidence>
<dbReference type="RefSeq" id="WP_090019971.1">
    <property type="nucleotide sequence ID" value="NZ_FNCE01000006.1"/>
</dbReference>
<keyword evidence="4" id="KW-1185">Reference proteome</keyword>
<keyword evidence="2" id="KW-0472">Membrane</keyword>
<evidence type="ECO:0000313" key="3">
    <source>
        <dbReference type="EMBL" id="SDG15134.1"/>
    </source>
</evidence>
<dbReference type="STRING" id="1082479.SAMN05216241_10626"/>
<feature type="compositionally biased region" description="Basic and acidic residues" evidence="1">
    <location>
        <begin position="75"/>
        <end position="96"/>
    </location>
</feature>
<dbReference type="Proteomes" id="UP000199415">
    <property type="component" value="Unassembled WGS sequence"/>
</dbReference>
<gene>
    <name evidence="3" type="ORF">SAMN05216241_10626</name>
</gene>
<protein>
    <submittedName>
        <fullName evidence="3">Uncharacterized protein</fullName>
    </submittedName>
</protein>
<organism evidence="3 4">
    <name type="scientific">Limimonas halophila</name>
    <dbReference type="NCBI Taxonomy" id="1082479"/>
    <lineage>
        <taxon>Bacteria</taxon>
        <taxon>Pseudomonadati</taxon>
        <taxon>Pseudomonadota</taxon>
        <taxon>Alphaproteobacteria</taxon>
        <taxon>Rhodospirillales</taxon>
        <taxon>Rhodovibrionaceae</taxon>
        <taxon>Limimonas</taxon>
    </lineage>
</organism>
<evidence type="ECO:0000256" key="2">
    <source>
        <dbReference type="SAM" id="Phobius"/>
    </source>
</evidence>
<keyword evidence="2" id="KW-1133">Transmembrane helix</keyword>
<feature type="transmembrane region" description="Helical" evidence="2">
    <location>
        <begin position="114"/>
        <end position="136"/>
    </location>
</feature>
<feature type="compositionally biased region" description="Basic residues" evidence="1">
    <location>
        <begin position="97"/>
        <end position="106"/>
    </location>
</feature>
<evidence type="ECO:0000256" key="1">
    <source>
        <dbReference type="SAM" id="MobiDB-lite"/>
    </source>
</evidence>
<sequence>MADDRSYEIHTFTNGDWKIQAFFDDKDLALLEAKRMIQSRRYPALRVTEEYWDDRNEVFRSRTIYRDNEVDRHNQQVAEKRAEVRREAEESRERRQARQQARRKPAKQQRFGDTYLGLALKGLGIFALGVIAIYLLNLVAGA</sequence>
<proteinExistence type="predicted"/>